<dbReference type="Proteomes" id="UP000037136">
    <property type="component" value="Unassembled WGS sequence"/>
</dbReference>
<reference evidence="2 3" key="2">
    <citation type="journal article" date="2017" name="Sci. Rep.">
        <title>Ant-infecting Ophiocordyceps genomes reveal a high diversity of potential behavioral manipulation genes and a possible major role for enterotoxins.</title>
        <authorList>
            <person name="de Bekker C."/>
            <person name="Ohm R.A."/>
            <person name="Evans H.C."/>
            <person name="Brachmann A."/>
            <person name="Hughes D.P."/>
        </authorList>
    </citation>
    <scope>NUCLEOTIDE SEQUENCE [LARGE SCALE GENOMIC DNA]</scope>
    <source>
        <strain evidence="2 3">SC16a</strain>
    </source>
</reference>
<feature type="compositionally biased region" description="Polar residues" evidence="1">
    <location>
        <begin position="342"/>
        <end position="359"/>
    </location>
</feature>
<comment type="caution">
    <text evidence="2">The sequence shown here is derived from an EMBL/GenBank/DDBJ whole genome shotgun (WGS) entry which is preliminary data.</text>
</comment>
<feature type="region of interest" description="Disordered" evidence="1">
    <location>
        <begin position="340"/>
        <end position="373"/>
    </location>
</feature>
<accession>A0A2A9PLW8</accession>
<dbReference type="AlphaFoldDB" id="A0A2A9PLW8"/>
<reference evidence="2 3" key="1">
    <citation type="journal article" date="2015" name="BMC Genomics">
        <title>Gene expression during zombie ant biting behavior reflects the complexity underlying fungal parasitic behavioral manipulation.</title>
        <authorList>
            <person name="de Bekker C."/>
            <person name="Ohm R.A."/>
            <person name="Loreto R.G."/>
            <person name="Sebastian A."/>
            <person name="Albert I."/>
            <person name="Merrow M."/>
            <person name="Brachmann A."/>
            <person name="Hughes D.P."/>
        </authorList>
    </citation>
    <scope>NUCLEOTIDE SEQUENCE [LARGE SCALE GENOMIC DNA]</scope>
    <source>
        <strain evidence="2 3">SC16a</strain>
    </source>
</reference>
<gene>
    <name evidence="2" type="ORF">XA68_13387</name>
</gene>
<proteinExistence type="predicted"/>
<evidence type="ECO:0000313" key="3">
    <source>
        <dbReference type="Proteomes" id="UP000037136"/>
    </source>
</evidence>
<keyword evidence="3" id="KW-1185">Reference proteome</keyword>
<dbReference type="EMBL" id="LAZP02000027">
    <property type="protein sequence ID" value="PFH62485.1"/>
    <property type="molecule type" value="Genomic_DNA"/>
</dbReference>
<feature type="region of interest" description="Disordered" evidence="1">
    <location>
        <begin position="261"/>
        <end position="287"/>
    </location>
</feature>
<dbReference type="OrthoDB" id="5421765at2759"/>
<feature type="region of interest" description="Disordered" evidence="1">
    <location>
        <begin position="409"/>
        <end position="440"/>
    </location>
</feature>
<organism evidence="2 3">
    <name type="scientific">Ophiocordyceps unilateralis</name>
    <name type="common">Zombie-ant fungus</name>
    <name type="synonym">Torrubia unilateralis</name>
    <dbReference type="NCBI Taxonomy" id="268505"/>
    <lineage>
        <taxon>Eukaryota</taxon>
        <taxon>Fungi</taxon>
        <taxon>Dikarya</taxon>
        <taxon>Ascomycota</taxon>
        <taxon>Pezizomycotina</taxon>
        <taxon>Sordariomycetes</taxon>
        <taxon>Hypocreomycetidae</taxon>
        <taxon>Hypocreales</taxon>
        <taxon>Ophiocordycipitaceae</taxon>
        <taxon>Ophiocordyceps</taxon>
    </lineage>
</organism>
<sequence length="440" mass="48389">MTAFTPPRSTDQLINAAADGGQVPSKIRRSLELVRACNQDLQHLIHLRNEHLPVLQTKPRDLERVNSVIGEANNGLAEACRIVERFRPEAHPRSKMPLRRRLAWILGDSLEFQSQLPVVSRHHATVLAELNYVRQLALWTASAEGKDGESGTGTDNGADQYGNHLLLGDLIGDNVSVSSQTSFSTRRPVSTCTLFNSPKHPVEYCDLPEAVFPNTIPDQVPTSKGLSSATWRLSDYRSSKASVSSLGSVDASDLSILFDGQSQPPHELDSIQQHRQTNTPSTCTKASSLSLEAYRSTVSLLSTDPGSDAPERVESIRPYNGRASKCDVDIPKWNDASCLYDGSNSQKPSTKNTTASLENSRPLPPQRRRTEYEQVDVPPYMVPGASSQPAMQIAERSCKRNKTWPRFVPYGSGYALPEQSSTAKDAESQAVSQHVDDKKE</sequence>
<name>A0A2A9PLW8_OPHUN</name>
<protein>
    <submittedName>
        <fullName evidence="2">Uncharacterized protein</fullName>
    </submittedName>
</protein>
<evidence type="ECO:0000256" key="1">
    <source>
        <dbReference type="SAM" id="MobiDB-lite"/>
    </source>
</evidence>
<evidence type="ECO:0000313" key="2">
    <source>
        <dbReference type="EMBL" id="PFH62485.1"/>
    </source>
</evidence>